<organism evidence="2 3">
    <name type="scientific">Salana multivorans</name>
    <dbReference type="NCBI Taxonomy" id="120377"/>
    <lineage>
        <taxon>Bacteria</taxon>
        <taxon>Bacillati</taxon>
        <taxon>Actinomycetota</taxon>
        <taxon>Actinomycetes</taxon>
        <taxon>Micrococcales</taxon>
        <taxon>Beutenbergiaceae</taxon>
        <taxon>Salana</taxon>
    </lineage>
</organism>
<dbReference type="NCBIfam" id="TIGR00199">
    <property type="entry name" value="PncC_domain"/>
    <property type="match status" value="1"/>
</dbReference>
<evidence type="ECO:0000313" key="3">
    <source>
        <dbReference type="Proteomes" id="UP000275356"/>
    </source>
</evidence>
<dbReference type="Pfam" id="PF02464">
    <property type="entry name" value="CinA"/>
    <property type="match status" value="1"/>
</dbReference>
<dbReference type="Proteomes" id="UP000275356">
    <property type="component" value="Unassembled WGS sequence"/>
</dbReference>
<dbReference type="OrthoDB" id="1253990at2"/>
<dbReference type="InterPro" id="IPR008136">
    <property type="entry name" value="CinA_C"/>
</dbReference>
<keyword evidence="3" id="KW-1185">Reference proteome</keyword>
<dbReference type="RefSeq" id="WP_123740767.1">
    <property type="nucleotide sequence ID" value="NZ_RKHQ01000002.1"/>
</dbReference>
<comment type="caution">
    <text evidence="2">The sequence shown here is derived from an EMBL/GenBank/DDBJ whole genome shotgun (WGS) entry which is preliminary data.</text>
</comment>
<accession>A0A3N2D284</accession>
<evidence type="ECO:0000259" key="1">
    <source>
        <dbReference type="Pfam" id="PF02464"/>
    </source>
</evidence>
<reference evidence="2 3" key="1">
    <citation type="submission" date="2018-11" db="EMBL/GenBank/DDBJ databases">
        <title>Sequencing the genomes of 1000 actinobacteria strains.</title>
        <authorList>
            <person name="Klenk H.-P."/>
        </authorList>
    </citation>
    <scope>NUCLEOTIDE SEQUENCE [LARGE SCALE GENOMIC DNA]</scope>
    <source>
        <strain evidence="2 3">DSM 13521</strain>
    </source>
</reference>
<name>A0A3N2D284_9MICO</name>
<dbReference type="EMBL" id="RKHQ01000002">
    <property type="protein sequence ID" value="ROR93886.1"/>
    <property type="molecule type" value="Genomic_DNA"/>
</dbReference>
<dbReference type="Gene3D" id="3.90.950.20">
    <property type="entry name" value="CinA-like"/>
    <property type="match status" value="1"/>
</dbReference>
<feature type="domain" description="CinA C-terminal" evidence="1">
    <location>
        <begin position="24"/>
        <end position="165"/>
    </location>
</feature>
<sequence>MTTGEPRDGAARRALAPSPGAASLLLAALDRWGWTLGTAESLTAGLVSARVADVPGASRVLRGGVVAYAVDLKEELLGVGADLVADRGVVSEEVALAMATGARELLRVDVALATTGVAGPGSADGADAGTVCLAAVSPAGAATRTWRLAGGRRSVREASAGLAIALGLAVTPSGEHAGASARCTQ</sequence>
<proteinExistence type="predicted"/>
<dbReference type="SUPFAM" id="SSF142433">
    <property type="entry name" value="CinA-like"/>
    <property type="match status" value="1"/>
</dbReference>
<dbReference type="InterPro" id="IPR036653">
    <property type="entry name" value="CinA-like_C"/>
</dbReference>
<dbReference type="AlphaFoldDB" id="A0A3N2D284"/>
<gene>
    <name evidence="2" type="ORF">EDD28_3314</name>
</gene>
<evidence type="ECO:0000313" key="2">
    <source>
        <dbReference type="EMBL" id="ROR93886.1"/>
    </source>
</evidence>
<protein>
    <submittedName>
        <fullName evidence="2">Nicotinamide-nucleotide amidase</fullName>
    </submittedName>
</protein>